<protein>
    <recommendedName>
        <fullName evidence="3">Peptidase S1 domain-containing protein</fullName>
    </recommendedName>
</protein>
<evidence type="ECO:0000259" key="3">
    <source>
        <dbReference type="Pfam" id="PF00089"/>
    </source>
</evidence>
<comment type="similarity">
    <text evidence="2">Belongs to the peptidase S1 family. CLIP subfamily.</text>
</comment>
<feature type="domain" description="Peptidase S1" evidence="3">
    <location>
        <begin position="19"/>
        <end position="131"/>
    </location>
</feature>
<evidence type="ECO:0000256" key="1">
    <source>
        <dbReference type="ARBA" id="ARBA00023157"/>
    </source>
</evidence>
<sequence length="146" mass="16376">MTNVDCLNHEEYGNKCSEPVKDYSIEEVKVHEGYIHSAAAPKDIALVRLSRDVEYSDFIRPVCLPTAKEVDLNLGVELTSSGWGTGFTEKPPVVIKKKFTVWLRPVDECNKLKIIQTSHRRVTDDHHCVGSKSAILLNATARAEVR</sequence>
<dbReference type="Pfam" id="PF00089">
    <property type="entry name" value="Trypsin"/>
    <property type="match status" value="1"/>
</dbReference>
<organism evidence="4">
    <name type="scientific">Photinus pyralis</name>
    <name type="common">Common eastern firefly</name>
    <name type="synonym">Lampyris pyralis</name>
    <dbReference type="NCBI Taxonomy" id="7054"/>
    <lineage>
        <taxon>Eukaryota</taxon>
        <taxon>Metazoa</taxon>
        <taxon>Ecdysozoa</taxon>
        <taxon>Arthropoda</taxon>
        <taxon>Hexapoda</taxon>
        <taxon>Insecta</taxon>
        <taxon>Pterygota</taxon>
        <taxon>Neoptera</taxon>
        <taxon>Endopterygota</taxon>
        <taxon>Coleoptera</taxon>
        <taxon>Polyphaga</taxon>
        <taxon>Elateriformia</taxon>
        <taxon>Elateroidea</taxon>
        <taxon>Lampyridae</taxon>
        <taxon>Lampyrinae</taxon>
        <taxon>Photinus</taxon>
    </lineage>
</organism>
<dbReference type="InterPro" id="IPR001254">
    <property type="entry name" value="Trypsin_dom"/>
</dbReference>
<reference evidence="4" key="1">
    <citation type="journal article" date="2016" name="Sci. Rep.">
        <title>Molecular characterization of firefly nuptial gifts: a multi-omics approach sheds light on postcopulatory sexual selection.</title>
        <authorList>
            <person name="Al-Wathiqui N."/>
            <person name="Fallon T.R."/>
            <person name="South A."/>
            <person name="Weng J.K."/>
            <person name="Lewis S.M."/>
        </authorList>
    </citation>
    <scope>NUCLEOTIDE SEQUENCE</scope>
</reference>
<dbReference type="GO" id="GO:0006508">
    <property type="term" value="P:proteolysis"/>
    <property type="evidence" value="ECO:0007669"/>
    <property type="project" value="InterPro"/>
</dbReference>
<dbReference type="InterPro" id="IPR051487">
    <property type="entry name" value="Ser/Thr_Proteases_Immune/Dev"/>
</dbReference>
<name>A0A1Y1LYM2_PHOPY</name>
<dbReference type="EMBL" id="GEZM01044456">
    <property type="protein sequence ID" value="JAV78211.1"/>
    <property type="molecule type" value="Transcribed_RNA"/>
</dbReference>
<dbReference type="PANTHER" id="PTHR24256">
    <property type="entry name" value="TRYPTASE-RELATED"/>
    <property type="match status" value="1"/>
</dbReference>
<dbReference type="Gene3D" id="2.40.10.10">
    <property type="entry name" value="Trypsin-like serine proteases"/>
    <property type="match status" value="2"/>
</dbReference>
<evidence type="ECO:0000313" key="4">
    <source>
        <dbReference type="EMBL" id="JAV78211.1"/>
    </source>
</evidence>
<accession>A0A1Y1LYM2</accession>
<evidence type="ECO:0000256" key="2">
    <source>
        <dbReference type="ARBA" id="ARBA00024195"/>
    </source>
</evidence>
<dbReference type="GO" id="GO:0004252">
    <property type="term" value="F:serine-type endopeptidase activity"/>
    <property type="evidence" value="ECO:0007669"/>
    <property type="project" value="InterPro"/>
</dbReference>
<dbReference type="InterPro" id="IPR043504">
    <property type="entry name" value="Peptidase_S1_PA_chymotrypsin"/>
</dbReference>
<dbReference type="SUPFAM" id="SSF50494">
    <property type="entry name" value="Trypsin-like serine proteases"/>
    <property type="match status" value="1"/>
</dbReference>
<dbReference type="AlphaFoldDB" id="A0A1Y1LYM2"/>
<keyword evidence="1" id="KW-1015">Disulfide bond</keyword>
<proteinExistence type="inferred from homology"/>
<dbReference type="InterPro" id="IPR009003">
    <property type="entry name" value="Peptidase_S1_PA"/>
</dbReference>